<dbReference type="EMBL" id="CP001823">
    <property type="protein sequence ID" value="ACZ38965.1"/>
    <property type="molecule type" value="Genomic_DNA"/>
</dbReference>
<dbReference type="HOGENOM" id="CLU_027853_3_0_0"/>
<organism evidence="4 5">
    <name type="scientific">Sphaerobacter thermophilus (strain ATCC 49802 / DSM 20745 / KCCM 41009 / NCIMB 13125 / S 6022)</name>
    <dbReference type="NCBI Taxonomy" id="479434"/>
    <lineage>
        <taxon>Bacteria</taxon>
        <taxon>Pseudomonadati</taxon>
        <taxon>Thermomicrobiota</taxon>
        <taxon>Thermomicrobia</taxon>
        <taxon>Sphaerobacterales</taxon>
        <taxon>Sphaerobacterineae</taxon>
        <taxon>Sphaerobacteraceae</taxon>
        <taxon>Sphaerobacter</taxon>
    </lineage>
</organism>
<protein>
    <submittedName>
        <fullName evidence="4">Luciferase-like monooxygenase</fullName>
    </submittedName>
</protein>
<reference evidence="5" key="1">
    <citation type="submission" date="2009-11" db="EMBL/GenBank/DDBJ databases">
        <title>The complete chromosome 1 of Sphaerobacter thermophilus DSM 20745.</title>
        <authorList>
            <person name="Lucas S."/>
            <person name="Copeland A."/>
            <person name="Lapidus A."/>
            <person name="Glavina del Rio T."/>
            <person name="Dalin E."/>
            <person name="Tice H."/>
            <person name="Bruce D."/>
            <person name="Goodwin L."/>
            <person name="Pitluck S."/>
            <person name="Kyrpides N."/>
            <person name="Mavromatis K."/>
            <person name="Ivanova N."/>
            <person name="Mikhailova N."/>
            <person name="LaButti K.M."/>
            <person name="Clum A."/>
            <person name="Sun H.I."/>
            <person name="Brettin T."/>
            <person name="Detter J.C."/>
            <person name="Han C."/>
            <person name="Larimer F."/>
            <person name="Land M."/>
            <person name="Hauser L."/>
            <person name="Markowitz V."/>
            <person name="Cheng J.F."/>
            <person name="Hugenholtz P."/>
            <person name="Woyke T."/>
            <person name="Wu D."/>
            <person name="Steenblock K."/>
            <person name="Schneider S."/>
            <person name="Pukall R."/>
            <person name="Goeker M."/>
            <person name="Klenk H.P."/>
            <person name="Eisen J.A."/>
        </authorList>
    </citation>
    <scope>NUCLEOTIDE SEQUENCE [LARGE SCALE GENOMIC DNA]</scope>
    <source>
        <strain evidence="5">ATCC 49802 / DSM 20745 / S 6022</strain>
    </source>
</reference>
<dbReference type="AlphaFoldDB" id="D1C3Z8"/>
<feature type="domain" description="Luciferase-like" evidence="3">
    <location>
        <begin position="1"/>
        <end position="303"/>
    </location>
</feature>
<dbReference type="Gene3D" id="3.20.20.30">
    <property type="entry name" value="Luciferase-like domain"/>
    <property type="match status" value="1"/>
</dbReference>
<dbReference type="InterPro" id="IPR036661">
    <property type="entry name" value="Luciferase-like_sf"/>
</dbReference>
<dbReference type="STRING" id="479434.Sthe_1530"/>
<name>D1C3Z8_SPHTD</name>
<dbReference type="Pfam" id="PF00296">
    <property type="entry name" value="Bac_luciferase"/>
    <property type="match status" value="1"/>
</dbReference>
<gene>
    <name evidence="4" type="ordered locus">Sthe_1530</name>
</gene>
<dbReference type="SUPFAM" id="SSF51679">
    <property type="entry name" value="Bacterial luciferase-like"/>
    <property type="match status" value="1"/>
</dbReference>
<evidence type="ECO:0000313" key="4">
    <source>
        <dbReference type="EMBL" id="ACZ38965.1"/>
    </source>
</evidence>
<dbReference type="PANTHER" id="PTHR30137:SF8">
    <property type="entry name" value="BLR5498 PROTEIN"/>
    <property type="match status" value="1"/>
</dbReference>
<dbReference type="InParanoid" id="D1C3Z8"/>
<reference evidence="4 5" key="2">
    <citation type="journal article" date="2010" name="Stand. Genomic Sci.">
        <title>Complete genome sequence of Desulfohalobium retbaense type strain (HR(100)).</title>
        <authorList>
            <person name="Spring S."/>
            <person name="Nolan M."/>
            <person name="Lapidus A."/>
            <person name="Glavina Del Rio T."/>
            <person name="Copeland A."/>
            <person name="Tice H."/>
            <person name="Cheng J.F."/>
            <person name="Lucas S."/>
            <person name="Land M."/>
            <person name="Chen F."/>
            <person name="Bruce D."/>
            <person name="Goodwin L."/>
            <person name="Pitluck S."/>
            <person name="Ivanova N."/>
            <person name="Mavromatis K."/>
            <person name="Mikhailova N."/>
            <person name="Pati A."/>
            <person name="Chen A."/>
            <person name="Palaniappan K."/>
            <person name="Hauser L."/>
            <person name="Chang Y.J."/>
            <person name="Jeffries C.D."/>
            <person name="Munk C."/>
            <person name="Kiss H."/>
            <person name="Chain P."/>
            <person name="Han C."/>
            <person name="Brettin T."/>
            <person name="Detter J.C."/>
            <person name="Schuler E."/>
            <person name="Goker M."/>
            <person name="Rohde M."/>
            <person name="Bristow J."/>
            <person name="Eisen J.A."/>
            <person name="Markowitz V."/>
            <person name="Hugenholtz P."/>
            <person name="Kyrpides N.C."/>
            <person name="Klenk H.P."/>
        </authorList>
    </citation>
    <scope>NUCLEOTIDE SEQUENCE [LARGE SCALE GENOMIC DNA]</scope>
    <source>
        <strain evidence="5">ATCC 49802 / DSM 20745 / S 6022</strain>
    </source>
</reference>
<dbReference type="GO" id="GO:0016705">
    <property type="term" value="F:oxidoreductase activity, acting on paired donors, with incorporation or reduction of molecular oxygen"/>
    <property type="evidence" value="ECO:0007669"/>
    <property type="project" value="InterPro"/>
</dbReference>
<dbReference type="eggNOG" id="COG2141">
    <property type="taxonomic scope" value="Bacteria"/>
</dbReference>
<keyword evidence="1" id="KW-0560">Oxidoreductase</keyword>
<dbReference type="KEGG" id="sti:Sthe_1530"/>
<proteinExistence type="predicted"/>
<dbReference type="OrthoDB" id="9776438at2"/>
<dbReference type="PANTHER" id="PTHR30137">
    <property type="entry name" value="LUCIFERASE-LIKE MONOOXYGENASE"/>
    <property type="match status" value="1"/>
</dbReference>
<evidence type="ECO:0000259" key="3">
    <source>
        <dbReference type="Pfam" id="PF00296"/>
    </source>
</evidence>
<dbReference type="InterPro" id="IPR050766">
    <property type="entry name" value="Bact_Lucif_Oxidored"/>
</dbReference>
<accession>D1C3Z8</accession>
<dbReference type="RefSeq" id="WP_012872012.1">
    <property type="nucleotide sequence ID" value="NC_013523.1"/>
</dbReference>
<dbReference type="GO" id="GO:0005829">
    <property type="term" value="C:cytosol"/>
    <property type="evidence" value="ECO:0007669"/>
    <property type="project" value="TreeGrafter"/>
</dbReference>
<evidence type="ECO:0000256" key="2">
    <source>
        <dbReference type="ARBA" id="ARBA00023033"/>
    </source>
</evidence>
<dbReference type="Proteomes" id="UP000002027">
    <property type="component" value="Chromosome 1"/>
</dbReference>
<keyword evidence="2 4" id="KW-0503">Monooxygenase</keyword>
<evidence type="ECO:0000256" key="1">
    <source>
        <dbReference type="ARBA" id="ARBA00023002"/>
    </source>
</evidence>
<dbReference type="InterPro" id="IPR011251">
    <property type="entry name" value="Luciferase-like_dom"/>
</dbReference>
<sequence length="342" mass="38275">MQFGLFDIMQVLPDVPSGQAYAEHLRAVEVADQLGLDYYFVAERHYMPHYRTPTPSVWLGALAARTTRIRLGTLAYTIPLHNPARLAEEVSMLDHLSRGRMEVGVGLGHRPEELVALGIDPNRRQLLMMEGIVLMQRAWRGEPFDHPGTAYRFHGLYVDPPVQRPHPPLWYAGNDPMAAQWCANNGLSLAVGFQPADQLLGPCAVYRATLKKQPEPKPSQRLALMRHLYIAENDAAADEEMTRDVMAAGEAFAASPRQIAQVQKTRMTRGEARQAVARLKERQVVIGGGPETCARVIAETARTLMLDVFLANPWLTSVEPERVERTIRLFATEVAPRVKEMV</sequence>
<evidence type="ECO:0000313" key="5">
    <source>
        <dbReference type="Proteomes" id="UP000002027"/>
    </source>
</evidence>
<keyword evidence="5" id="KW-1185">Reference proteome</keyword>
<dbReference type="GO" id="GO:0004497">
    <property type="term" value="F:monooxygenase activity"/>
    <property type="evidence" value="ECO:0007669"/>
    <property type="project" value="UniProtKB-KW"/>
</dbReference>